<dbReference type="Pfam" id="PF01850">
    <property type="entry name" value="PIN"/>
    <property type="match status" value="1"/>
</dbReference>
<comment type="caution">
    <text evidence="2">The sequence shown here is derived from an EMBL/GenBank/DDBJ whole genome shotgun (WGS) entry which is preliminary data.</text>
</comment>
<dbReference type="Proteomes" id="UP000237423">
    <property type="component" value="Unassembled WGS sequence"/>
</dbReference>
<gene>
    <name evidence="2" type="ORF">AADEFJLK_03126</name>
</gene>
<feature type="domain" description="PIN" evidence="1">
    <location>
        <begin position="7"/>
        <end position="50"/>
    </location>
</feature>
<proteinExistence type="predicted"/>
<reference evidence="2 3" key="1">
    <citation type="submission" date="2017-11" db="EMBL/GenBank/DDBJ databases">
        <title>Draft Genome Sequence of Methylobacter psychrotolerans Sph1T, an Obligate Methanotroph from Low-Temperature Environments.</title>
        <authorList>
            <person name="Oshkin I.Y."/>
            <person name="Miroshnikov K."/>
            <person name="Belova S.E."/>
            <person name="Korzhenkov A."/>
            <person name="Toshchakov S.V."/>
            <person name="Dedysh S.N."/>
        </authorList>
    </citation>
    <scope>NUCLEOTIDE SEQUENCE [LARGE SCALE GENOMIC DNA]</scope>
    <source>
        <strain evidence="2 3">Sph1</strain>
    </source>
</reference>
<dbReference type="AlphaFoldDB" id="A0A2S5CK75"/>
<name>A0A2S5CK75_9GAMM</name>
<evidence type="ECO:0000259" key="1">
    <source>
        <dbReference type="Pfam" id="PF01850"/>
    </source>
</evidence>
<dbReference type="InterPro" id="IPR002716">
    <property type="entry name" value="PIN_dom"/>
</dbReference>
<sequence length="56" mass="6062">MNALEFADTNIVVYAVGHPSERQAKARAILAEGLTVSSQVINETVSVLSRERANHP</sequence>
<protein>
    <submittedName>
        <fullName evidence="2">PIN domain-containing protein</fullName>
    </submittedName>
</protein>
<organism evidence="2 3">
    <name type="scientific">Methylovulum psychrotolerans</name>
    <dbReference type="NCBI Taxonomy" id="1704499"/>
    <lineage>
        <taxon>Bacteria</taxon>
        <taxon>Pseudomonadati</taxon>
        <taxon>Pseudomonadota</taxon>
        <taxon>Gammaproteobacteria</taxon>
        <taxon>Methylococcales</taxon>
        <taxon>Methylococcaceae</taxon>
        <taxon>Methylovulum</taxon>
    </lineage>
</organism>
<dbReference type="RefSeq" id="WP_249028063.1">
    <property type="nucleotide sequence ID" value="NZ_PGFZ01000007.1"/>
</dbReference>
<dbReference type="EMBL" id="PGFZ01000007">
    <property type="protein sequence ID" value="POZ51167.1"/>
    <property type="molecule type" value="Genomic_DNA"/>
</dbReference>
<evidence type="ECO:0000313" key="3">
    <source>
        <dbReference type="Proteomes" id="UP000237423"/>
    </source>
</evidence>
<accession>A0A2S5CK75</accession>
<evidence type="ECO:0000313" key="2">
    <source>
        <dbReference type="EMBL" id="POZ51167.1"/>
    </source>
</evidence>
<dbReference type="InterPro" id="IPR029060">
    <property type="entry name" value="PIN-like_dom_sf"/>
</dbReference>
<dbReference type="SUPFAM" id="SSF88723">
    <property type="entry name" value="PIN domain-like"/>
    <property type="match status" value="1"/>
</dbReference>